<dbReference type="GO" id="GO:0016485">
    <property type="term" value="P:protein processing"/>
    <property type="evidence" value="ECO:0007669"/>
    <property type="project" value="TreeGrafter"/>
</dbReference>
<feature type="non-terminal residue" evidence="5">
    <location>
        <position position="109"/>
    </location>
</feature>
<evidence type="ECO:0000256" key="3">
    <source>
        <dbReference type="SAM" id="SignalP"/>
    </source>
</evidence>
<evidence type="ECO:0000256" key="2">
    <source>
        <dbReference type="PROSITE-ProRule" id="PRU01379"/>
    </source>
</evidence>
<dbReference type="InterPro" id="IPR057246">
    <property type="entry name" value="CARBOXYPEPT_ZN_1"/>
</dbReference>
<dbReference type="SUPFAM" id="SSF53187">
    <property type="entry name" value="Zn-dependent exopeptidases"/>
    <property type="match status" value="1"/>
</dbReference>
<dbReference type="PRINTS" id="PR00765">
    <property type="entry name" value="CRBOXYPTASEA"/>
</dbReference>
<evidence type="ECO:0000259" key="4">
    <source>
        <dbReference type="PROSITE" id="PS52035"/>
    </source>
</evidence>
<dbReference type="InterPro" id="IPR000834">
    <property type="entry name" value="Peptidase_M14"/>
</dbReference>
<evidence type="ECO:0000313" key="5">
    <source>
        <dbReference type="EMBL" id="JAT09415.1"/>
    </source>
</evidence>
<dbReference type="GO" id="GO:0006518">
    <property type="term" value="P:peptide metabolic process"/>
    <property type="evidence" value="ECO:0007669"/>
    <property type="project" value="TreeGrafter"/>
</dbReference>
<evidence type="ECO:0000256" key="1">
    <source>
        <dbReference type="ARBA" id="ARBA00005988"/>
    </source>
</evidence>
<dbReference type="GO" id="GO:0008270">
    <property type="term" value="F:zinc ion binding"/>
    <property type="evidence" value="ECO:0007669"/>
    <property type="project" value="InterPro"/>
</dbReference>
<feature type="domain" description="Peptidase M14" evidence="4">
    <location>
        <begin position="26"/>
        <end position="109"/>
    </location>
</feature>
<dbReference type="InterPro" id="IPR050753">
    <property type="entry name" value="Peptidase_M14_domain"/>
</dbReference>
<feature type="signal peptide" evidence="3">
    <location>
        <begin position="1"/>
        <end position="17"/>
    </location>
</feature>
<reference evidence="5" key="1">
    <citation type="submission" date="2015-11" db="EMBL/GenBank/DDBJ databases">
        <title>De novo transcriptome assembly of four potential Pierce s Disease insect vectors from Arizona vineyards.</title>
        <authorList>
            <person name="Tassone E.E."/>
        </authorList>
    </citation>
    <scope>NUCLEOTIDE SEQUENCE</scope>
</reference>
<proteinExistence type="inferred from homology"/>
<dbReference type="EMBL" id="GEBQ01030562">
    <property type="protein sequence ID" value="JAT09415.1"/>
    <property type="molecule type" value="Transcribed_RNA"/>
</dbReference>
<dbReference type="AlphaFoldDB" id="A0A1B6KDE4"/>
<gene>
    <name evidence="5" type="ORF">g.54603</name>
</gene>
<comment type="caution">
    <text evidence="2">Lacks conserved residue(s) required for the propagation of feature annotation.</text>
</comment>
<feature type="chain" id="PRO_5008586525" description="Peptidase M14 domain-containing protein" evidence="3">
    <location>
        <begin position="18"/>
        <end position="109"/>
    </location>
</feature>
<name>A0A1B6KDE4_9HEMI</name>
<dbReference type="PROSITE" id="PS00132">
    <property type="entry name" value="CARBOXYPEPT_ZN_1"/>
    <property type="match status" value="1"/>
</dbReference>
<dbReference type="PANTHER" id="PTHR11532">
    <property type="entry name" value="PROTEASE M14 CARBOXYPEPTIDASE"/>
    <property type="match status" value="1"/>
</dbReference>
<dbReference type="GO" id="GO:0004181">
    <property type="term" value="F:metallocarboxypeptidase activity"/>
    <property type="evidence" value="ECO:0007669"/>
    <property type="project" value="InterPro"/>
</dbReference>
<dbReference type="PROSITE" id="PS52035">
    <property type="entry name" value="PEPTIDASE_M14"/>
    <property type="match status" value="1"/>
</dbReference>
<organism evidence="5">
    <name type="scientific">Graphocephala atropunctata</name>
    <dbReference type="NCBI Taxonomy" id="36148"/>
    <lineage>
        <taxon>Eukaryota</taxon>
        <taxon>Metazoa</taxon>
        <taxon>Ecdysozoa</taxon>
        <taxon>Arthropoda</taxon>
        <taxon>Hexapoda</taxon>
        <taxon>Insecta</taxon>
        <taxon>Pterygota</taxon>
        <taxon>Neoptera</taxon>
        <taxon>Paraneoptera</taxon>
        <taxon>Hemiptera</taxon>
        <taxon>Auchenorrhyncha</taxon>
        <taxon>Membracoidea</taxon>
        <taxon>Cicadellidae</taxon>
        <taxon>Cicadellinae</taxon>
        <taxon>Cicadellini</taxon>
        <taxon>Graphocephala</taxon>
    </lineage>
</organism>
<dbReference type="Pfam" id="PF00246">
    <property type="entry name" value="Peptidase_M14"/>
    <property type="match status" value="1"/>
</dbReference>
<protein>
    <recommendedName>
        <fullName evidence="4">Peptidase M14 domain-containing protein</fullName>
    </recommendedName>
</protein>
<accession>A0A1B6KDE4</accession>
<keyword evidence="3" id="KW-0732">Signal</keyword>
<dbReference type="PANTHER" id="PTHR11532:SF84">
    <property type="entry name" value="CARBOXYPEPTIDASE M"/>
    <property type="match status" value="1"/>
</dbReference>
<comment type="similarity">
    <text evidence="1 2">Belongs to the peptidase M14 family.</text>
</comment>
<sequence>MMRVWGMLLILIAFNKADDNSLSLDQYHTHEEMSRFLQSFTRTYSNITRLYSIGKSYEGKELLVVRISGGEDQPLRPNLKLVGNIHGNEAVGREVLLHFIKYLVTEYNN</sequence>
<dbReference type="Gene3D" id="3.40.630.10">
    <property type="entry name" value="Zn peptidases"/>
    <property type="match status" value="1"/>
</dbReference>
<dbReference type="GO" id="GO:0005615">
    <property type="term" value="C:extracellular space"/>
    <property type="evidence" value="ECO:0007669"/>
    <property type="project" value="TreeGrafter"/>
</dbReference>